<dbReference type="SUPFAM" id="SSF57180">
    <property type="entry name" value="Cellulose-binding domain"/>
    <property type="match status" value="1"/>
</dbReference>
<dbReference type="GO" id="GO:0045490">
    <property type="term" value="P:pectin catabolic process"/>
    <property type="evidence" value="ECO:0007669"/>
    <property type="project" value="TreeGrafter"/>
</dbReference>
<evidence type="ECO:0000256" key="9">
    <source>
        <dbReference type="ARBA" id="ARBA00023180"/>
    </source>
</evidence>
<evidence type="ECO:0000256" key="4">
    <source>
        <dbReference type="ARBA" id="ARBA00022525"/>
    </source>
</evidence>
<dbReference type="GO" id="GO:0071555">
    <property type="term" value="P:cell wall organization"/>
    <property type="evidence" value="ECO:0007669"/>
    <property type="project" value="UniProtKB-KW"/>
</dbReference>
<keyword evidence="11" id="KW-0961">Cell wall biogenesis/degradation</keyword>
<dbReference type="PANTHER" id="PTHR31884">
    <property type="entry name" value="POLYGALACTURONASE"/>
    <property type="match status" value="1"/>
</dbReference>
<comment type="subcellular location">
    <subcellularLocation>
        <location evidence="1">Secreted</location>
    </subcellularLocation>
</comment>
<comment type="caution">
    <text evidence="18">The sequence shown here is derived from an EMBL/GenBank/DDBJ whole genome shotgun (WGS) entry which is preliminary data.</text>
</comment>
<evidence type="ECO:0000256" key="7">
    <source>
        <dbReference type="ARBA" id="ARBA00022801"/>
    </source>
</evidence>
<feature type="active site" evidence="14">
    <location>
        <position position="327"/>
    </location>
</feature>
<evidence type="ECO:0000256" key="10">
    <source>
        <dbReference type="ARBA" id="ARBA00023295"/>
    </source>
</evidence>
<evidence type="ECO:0000256" key="5">
    <source>
        <dbReference type="ARBA" id="ARBA00022729"/>
    </source>
</evidence>
<dbReference type="InterPro" id="IPR006626">
    <property type="entry name" value="PbH1"/>
</dbReference>
<dbReference type="PROSITE" id="PS00502">
    <property type="entry name" value="POLYGALACTURONASE"/>
    <property type="match status" value="1"/>
</dbReference>
<dbReference type="GO" id="GO:0005576">
    <property type="term" value="C:extracellular region"/>
    <property type="evidence" value="ECO:0007669"/>
    <property type="project" value="UniProtKB-SubCell"/>
</dbReference>
<dbReference type="AlphaFoldDB" id="A0A8H6RY67"/>
<evidence type="ECO:0000256" key="14">
    <source>
        <dbReference type="PROSITE-ProRule" id="PRU10052"/>
    </source>
</evidence>
<keyword evidence="8" id="KW-1015">Disulfide bond</keyword>
<dbReference type="PROSITE" id="PS51164">
    <property type="entry name" value="CBM1_2"/>
    <property type="match status" value="1"/>
</dbReference>
<evidence type="ECO:0000256" key="2">
    <source>
        <dbReference type="ARBA" id="ARBA00008834"/>
    </source>
</evidence>
<dbReference type="PANTHER" id="PTHR31884:SF9">
    <property type="entry name" value="ENDOPOLYGALACTURONASE D-RELATED"/>
    <property type="match status" value="1"/>
</dbReference>
<comment type="similarity">
    <text evidence="2 15">Belongs to the glycosyl hydrolase 28 family.</text>
</comment>
<keyword evidence="9" id="KW-0325">Glycoprotein</keyword>
<dbReference type="InterPro" id="IPR000254">
    <property type="entry name" value="CBD"/>
</dbReference>
<evidence type="ECO:0000256" key="13">
    <source>
        <dbReference type="ARBA" id="ARBA00037707"/>
    </source>
</evidence>
<gene>
    <name evidence="18" type="ORF">HMN09_01342900</name>
</gene>
<dbReference type="Pfam" id="PF00734">
    <property type="entry name" value="CBM_1"/>
    <property type="match status" value="1"/>
</dbReference>
<dbReference type="FunFam" id="2.160.20.10:FF:000002">
    <property type="entry name" value="Endopolygalacturonase D"/>
    <property type="match status" value="1"/>
</dbReference>
<dbReference type="PROSITE" id="PS00562">
    <property type="entry name" value="CBM1_1"/>
    <property type="match status" value="1"/>
</dbReference>
<name>A0A8H6RY67_MYCCL</name>
<keyword evidence="10 15" id="KW-0326">Glycosidase</keyword>
<accession>A0A8H6RY67</accession>
<dbReference type="SMART" id="SM00710">
    <property type="entry name" value="PbH1"/>
    <property type="match status" value="7"/>
</dbReference>
<dbReference type="InterPro" id="IPR011050">
    <property type="entry name" value="Pectin_lyase_fold/virulence"/>
</dbReference>
<keyword evidence="5" id="KW-0732">Signal</keyword>
<dbReference type="GO" id="GO:0030248">
    <property type="term" value="F:cellulose binding"/>
    <property type="evidence" value="ECO:0007669"/>
    <property type="project" value="InterPro"/>
</dbReference>
<evidence type="ECO:0000256" key="3">
    <source>
        <dbReference type="ARBA" id="ARBA00012736"/>
    </source>
</evidence>
<dbReference type="InterPro" id="IPR000743">
    <property type="entry name" value="Glyco_hydro_28"/>
</dbReference>
<dbReference type="EMBL" id="JACAZE010000029">
    <property type="protein sequence ID" value="KAF7289489.1"/>
    <property type="molecule type" value="Genomic_DNA"/>
</dbReference>
<dbReference type="Pfam" id="PF00295">
    <property type="entry name" value="Glyco_hydro_28"/>
    <property type="match status" value="1"/>
</dbReference>
<evidence type="ECO:0000256" key="15">
    <source>
        <dbReference type="RuleBase" id="RU361169"/>
    </source>
</evidence>
<evidence type="ECO:0000256" key="12">
    <source>
        <dbReference type="ARBA" id="ARBA00034074"/>
    </source>
</evidence>
<feature type="region of interest" description="Disordered" evidence="16">
    <location>
        <begin position="77"/>
        <end position="119"/>
    </location>
</feature>
<dbReference type="Proteomes" id="UP000613580">
    <property type="component" value="Unassembled WGS sequence"/>
</dbReference>
<feature type="domain" description="CBM1" evidence="17">
    <location>
        <begin position="40"/>
        <end position="76"/>
    </location>
</feature>
<comment type="function">
    <text evidence="13">Involved in maceration and soft-rotting of plant tissue. Hydrolyzes the 1,4-alpha glycosidic bonds of de-esterified pectate in the smooth region of the plant cell wall.</text>
</comment>
<dbReference type="OrthoDB" id="1546079at2759"/>
<dbReference type="EC" id="3.2.1.15" evidence="3"/>
<keyword evidence="6" id="KW-0677">Repeat</keyword>
<reference evidence="18" key="1">
    <citation type="submission" date="2020-05" db="EMBL/GenBank/DDBJ databases">
        <title>Mycena genomes resolve the evolution of fungal bioluminescence.</title>
        <authorList>
            <person name="Tsai I.J."/>
        </authorList>
    </citation>
    <scope>NUCLEOTIDE SEQUENCE</scope>
    <source>
        <strain evidence="18">110903Hualien_Pintung</strain>
    </source>
</reference>
<organism evidence="18 19">
    <name type="scientific">Mycena chlorophos</name>
    <name type="common">Agaric fungus</name>
    <name type="synonym">Agaricus chlorophos</name>
    <dbReference type="NCBI Taxonomy" id="658473"/>
    <lineage>
        <taxon>Eukaryota</taxon>
        <taxon>Fungi</taxon>
        <taxon>Dikarya</taxon>
        <taxon>Basidiomycota</taxon>
        <taxon>Agaricomycotina</taxon>
        <taxon>Agaricomycetes</taxon>
        <taxon>Agaricomycetidae</taxon>
        <taxon>Agaricales</taxon>
        <taxon>Marasmiineae</taxon>
        <taxon>Mycenaceae</taxon>
        <taxon>Mycena</taxon>
    </lineage>
</organism>
<dbReference type="SMART" id="SM00236">
    <property type="entry name" value="fCBD"/>
    <property type="match status" value="1"/>
</dbReference>
<comment type="catalytic activity">
    <reaction evidence="12">
        <text>(1,4-alpha-D-galacturonosyl)n+m + H2O = (1,4-alpha-D-galacturonosyl)n + (1,4-alpha-D-galacturonosyl)m.</text>
        <dbReference type="EC" id="3.2.1.15"/>
    </reaction>
</comment>
<dbReference type="GO" id="GO:0004650">
    <property type="term" value="F:polygalacturonase activity"/>
    <property type="evidence" value="ECO:0007669"/>
    <property type="project" value="UniProtKB-EC"/>
</dbReference>
<dbReference type="InterPro" id="IPR050434">
    <property type="entry name" value="Glycosyl_hydrlase_28"/>
</dbReference>
<keyword evidence="7 15" id="KW-0378">Hydrolase</keyword>
<proteinExistence type="inferred from homology"/>
<sequence length="467" mass="48065">MSSSSYKKRGWSLQSLQIQSMAKLVARVFALAVAIPVILAQSPVYGQCGGIGWTGATTCAAGSVCTYENDYYSQCVPTTSTTSSSKTSTTTSKTTSTTSTTKTTTTTSKTTTTTTSSPSGTACTVTAIAALASATAACTNIVISNLAVPSSTTLNLSKLKTGTTVTFTGTTTFAYTDWDDDLIEIGGEDITIIGAAGSIIDGNGQAWWDGQGSNGGVTKPDHFIVLKTTGTSLLQNLHIQNWPVHCFEITSASGTTITGLTLDNSAGNAPNSASDGDPAGHNTDGFDVSGSTNILITNSTVYNQDDCVAVTSGTNITVSNMVCDGGHGLSIGSVGGKSDNTVTDVFFSNSIVRNSQNGARIKTNADTTGTVTNVQYTNIQVSNISVYGIDVQQDYLNGGPTGDPTNGVILTDIIMTNITGTAAKGAQNYYILCGSGSCSDFTFNNIDITGGSDDSCNYTPSGNFKCT</sequence>
<evidence type="ECO:0000256" key="6">
    <source>
        <dbReference type="ARBA" id="ARBA00022737"/>
    </source>
</evidence>
<feature type="compositionally biased region" description="Low complexity" evidence="16">
    <location>
        <begin position="78"/>
        <end position="119"/>
    </location>
</feature>
<dbReference type="InterPro" id="IPR012334">
    <property type="entry name" value="Pectin_lyas_fold"/>
</dbReference>
<keyword evidence="19" id="KW-1185">Reference proteome</keyword>
<keyword evidence="4" id="KW-0964">Secreted</keyword>
<dbReference type="Gene3D" id="2.160.20.10">
    <property type="entry name" value="Single-stranded right-handed beta-helix, Pectin lyase-like"/>
    <property type="match status" value="1"/>
</dbReference>
<evidence type="ECO:0000256" key="8">
    <source>
        <dbReference type="ARBA" id="ARBA00023157"/>
    </source>
</evidence>
<evidence type="ECO:0000313" key="18">
    <source>
        <dbReference type="EMBL" id="KAF7289489.1"/>
    </source>
</evidence>
<evidence type="ECO:0000256" key="1">
    <source>
        <dbReference type="ARBA" id="ARBA00004613"/>
    </source>
</evidence>
<dbReference type="SUPFAM" id="SSF51126">
    <property type="entry name" value="Pectin lyase-like"/>
    <property type="match status" value="1"/>
</dbReference>
<evidence type="ECO:0000313" key="19">
    <source>
        <dbReference type="Proteomes" id="UP000613580"/>
    </source>
</evidence>
<dbReference type="InterPro" id="IPR035971">
    <property type="entry name" value="CBD_sf"/>
</dbReference>
<evidence type="ECO:0000259" key="17">
    <source>
        <dbReference type="PROSITE" id="PS51164"/>
    </source>
</evidence>
<protein>
    <recommendedName>
        <fullName evidence="3">endo-polygalacturonase</fullName>
        <ecNumber evidence="3">3.2.1.15</ecNumber>
    </recommendedName>
</protein>
<evidence type="ECO:0000256" key="11">
    <source>
        <dbReference type="ARBA" id="ARBA00023316"/>
    </source>
</evidence>
<evidence type="ECO:0000256" key="16">
    <source>
        <dbReference type="SAM" id="MobiDB-lite"/>
    </source>
</evidence>